<dbReference type="InterPro" id="IPR036179">
    <property type="entry name" value="Ig-like_dom_sf"/>
</dbReference>
<keyword evidence="10" id="KW-0393">Immunoglobulin domain</keyword>
<dbReference type="SMART" id="SM00409">
    <property type="entry name" value="IG"/>
    <property type="match status" value="5"/>
</dbReference>
<feature type="domain" description="Ig-like" evidence="11">
    <location>
        <begin position="141"/>
        <end position="233"/>
    </location>
</feature>
<evidence type="ECO:0000256" key="9">
    <source>
        <dbReference type="ARBA" id="ARBA00023180"/>
    </source>
</evidence>
<evidence type="ECO:0000313" key="12">
    <source>
        <dbReference type="EMBL" id="CAH1979439.1"/>
    </source>
</evidence>
<evidence type="ECO:0000256" key="10">
    <source>
        <dbReference type="ARBA" id="ARBA00023319"/>
    </source>
</evidence>
<feature type="domain" description="Ig-like" evidence="11">
    <location>
        <begin position="236"/>
        <end position="326"/>
    </location>
</feature>
<evidence type="ECO:0000313" key="13">
    <source>
        <dbReference type="Proteomes" id="UP001152888"/>
    </source>
</evidence>
<keyword evidence="4" id="KW-0677">Repeat</keyword>
<dbReference type="PROSITE" id="PS50835">
    <property type="entry name" value="IG_LIKE"/>
    <property type="match status" value="5"/>
</dbReference>
<sequence>MKDTLEHIPVLRKIRLESPNTLQSSKLMVYRSVVTISLIASMMPPLITPFDFGEDTVNSGDSVSLTCTVHKGDLPVNLSWLHNNVSIGYLEGVQITKAGKKSSALTIDNVNGDHVGTYTCIAENKAGASRYSADLHVNVLPHITPFEFIEEANMGDSVQVSCYVSKGDTPLDITWLLNGRLVKNGDGISTIPIGQRTNLLTINSVQPEHAGVYTCLASNKGGSATLNAELLVNVLPHITPFAFEEDVNRGDSVQVSCYVNKGDMPITFTWLLNDESIPGEVTVNIVSFGKKTSVLSIDSANEHHAGNYSCVASNRAGNSSYTAQLVVKVLPHIMPFSFEEEANRGDSVQVQCYVNKGDMPMTFSWLLNGQNIPGHITVNVVSFGKKTSVLSIDSVDEHHAGNYTCVAVNRAGNASYTARLTVKVLPHITPFDFEEDINRGDSVQVQCYVNKGDMPITFTWVFNGNPIPDHMSANVDSYRKRTSLLSLDSVDENYAGNYTCIAANRAGMASFTAQLTVKGTKLSLLRISVFLWFVI</sequence>
<dbReference type="SMART" id="SM00408">
    <property type="entry name" value="IGc2"/>
    <property type="match status" value="5"/>
</dbReference>
<evidence type="ECO:0000256" key="4">
    <source>
        <dbReference type="ARBA" id="ARBA00022737"/>
    </source>
</evidence>
<proteinExistence type="predicted"/>
<dbReference type="GO" id="GO:0048812">
    <property type="term" value="P:neuron projection morphogenesis"/>
    <property type="evidence" value="ECO:0007669"/>
    <property type="project" value="UniProtKB-ARBA"/>
</dbReference>
<dbReference type="InterPro" id="IPR052598">
    <property type="entry name" value="IgSF_CEA-related"/>
</dbReference>
<organism evidence="12 13">
    <name type="scientific">Acanthoscelides obtectus</name>
    <name type="common">Bean weevil</name>
    <name type="synonym">Bruchus obtectus</name>
    <dbReference type="NCBI Taxonomy" id="200917"/>
    <lineage>
        <taxon>Eukaryota</taxon>
        <taxon>Metazoa</taxon>
        <taxon>Ecdysozoa</taxon>
        <taxon>Arthropoda</taxon>
        <taxon>Hexapoda</taxon>
        <taxon>Insecta</taxon>
        <taxon>Pterygota</taxon>
        <taxon>Neoptera</taxon>
        <taxon>Endopterygota</taxon>
        <taxon>Coleoptera</taxon>
        <taxon>Polyphaga</taxon>
        <taxon>Cucujiformia</taxon>
        <taxon>Chrysomeloidea</taxon>
        <taxon>Chrysomelidae</taxon>
        <taxon>Bruchinae</taxon>
        <taxon>Bruchini</taxon>
        <taxon>Acanthoscelides</taxon>
    </lineage>
</organism>
<reference evidence="12" key="1">
    <citation type="submission" date="2022-03" db="EMBL/GenBank/DDBJ databases">
        <authorList>
            <person name="Sayadi A."/>
        </authorList>
    </citation>
    <scope>NUCLEOTIDE SEQUENCE</scope>
</reference>
<keyword evidence="6" id="KW-1133">Transmembrane helix</keyword>
<evidence type="ECO:0000256" key="1">
    <source>
        <dbReference type="ARBA" id="ARBA00004167"/>
    </source>
</evidence>
<keyword evidence="7" id="KW-0472">Membrane</keyword>
<keyword evidence="5" id="KW-0130">Cell adhesion</keyword>
<dbReference type="InterPro" id="IPR003598">
    <property type="entry name" value="Ig_sub2"/>
</dbReference>
<evidence type="ECO:0000256" key="7">
    <source>
        <dbReference type="ARBA" id="ARBA00023136"/>
    </source>
</evidence>
<dbReference type="GO" id="GO:0007155">
    <property type="term" value="P:cell adhesion"/>
    <property type="evidence" value="ECO:0007669"/>
    <property type="project" value="UniProtKB-KW"/>
</dbReference>
<keyword evidence="13" id="KW-1185">Reference proteome</keyword>
<evidence type="ECO:0000256" key="8">
    <source>
        <dbReference type="ARBA" id="ARBA00023157"/>
    </source>
</evidence>
<dbReference type="Pfam" id="PF13927">
    <property type="entry name" value="Ig_3"/>
    <property type="match status" value="4"/>
</dbReference>
<gene>
    <name evidence="12" type="ORF">ACAOBT_LOCUS13442</name>
</gene>
<keyword evidence="9" id="KW-0325">Glycoprotein</keyword>
<dbReference type="Proteomes" id="UP001152888">
    <property type="component" value="Unassembled WGS sequence"/>
</dbReference>
<dbReference type="FunFam" id="2.60.40.10:FF:000333">
    <property type="entry name" value="Down syndrome cell adhesion molecule"/>
    <property type="match status" value="2"/>
</dbReference>
<dbReference type="FunFam" id="2.60.40.10:FF:000017">
    <property type="entry name" value="Down syndrome cell adhesion molecule b"/>
    <property type="match status" value="3"/>
</dbReference>
<dbReference type="PANTHER" id="PTHR44337">
    <property type="entry name" value="CARCINOEMBRYONIC ANTIGEN-RELATED CELL ADHESION MOLECULE 8"/>
    <property type="match status" value="1"/>
</dbReference>
<dbReference type="InterPro" id="IPR003599">
    <property type="entry name" value="Ig_sub"/>
</dbReference>
<feature type="domain" description="Ig-like" evidence="11">
    <location>
        <begin position="426"/>
        <end position="516"/>
    </location>
</feature>
<dbReference type="InterPro" id="IPR007110">
    <property type="entry name" value="Ig-like_dom"/>
</dbReference>
<feature type="domain" description="Ig-like" evidence="11">
    <location>
        <begin position="331"/>
        <end position="421"/>
    </location>
</feature>
<name>A0A9P0KP16_ACAOB</name>
<comment type="caution">
    <text evidence="12">The sequence shown here is derived from an EMBL/GenBank/DDBJ whole genome shotgun (WGS) entry which is preliminary data.</text>
</comment>
<dbReference type="SUPFAM" id="SSF48726">
    <property type="entry name" value="Immunoglobulin"/>
    <property type="match status" value="5"/>
</dbReference>
<keyword evidence="2" id="KW-0812">Transmembrane</keyword>
<feature type="domain" description="Ig-like" evidence="11">
    <location>
        <begin position="45"/>
        <end position="136"/>
    </location>
</feature>
<dbReference type="AlphaFoldDB" id="A0A9P0KP16"/>
<evidence type="ECO:0000256" key="5">
    <source>
        <dbReference type="ARBA" id="ARBA00022889"/>
    </source>
</evidence>
<dbReference type="InterPro" id="IPR013098">
    <property type="entry name" value="Ig_I-set"/>
</dbReference>
<evidence type="ECO:0000256" key="3">
    <source>
        <dbReference type="ARBA" id="ARBA00022729"/>
    </source>
</evidence>
<protein>
    <recommendedName>
        <fullName evidence="11">Ig-like domain-containing protein</fullName>
    </recommendedName>
</protein>
<dbReference type="OrthoDB" id="5982258at2759"/>
<dbReference type="GO" id="GO:0016020">
    <property type="term" value="C:membrane"/>
    <property type="evidence" value="ECO:0007669"/>
    <property type="project" value="UniProtKB-SubCell"/>
</dbReference>
<dbReference type="PANTHER" id="PTHR44337:SF20">
    <property type="entry name" value="CARCINOEMBRYONIC ANTIGEN-RELATED CELL ADHESION MOLECULE 5-RELATED"/>
    <property type="match status" value="1"/>
</dbReference>
<dbReference type="Gene3D" id="2.60.40.10">
    <property type="entry name" value="Immunoglobulins"/>
    <property type="match status" value="5"/>
</dbReference>
<evidence type="ECO:0000256" key="6">
    <source>
        <dbReference type="ARBA" id="ARBA00022989"/>
    </source>
</evidence>
<evidence type="ECO:0000259" key="11">
    <source>
        <dbReference type="PROSITE" id="PS50835"/>
    </source>
</evidence>
<accession>A0A9P0KP16</accession>
<keyword evidence="3" id="KW-0732">Signal</keyword>
<evidence type="ECO:0000256" key="2">
    <source>
        <dbReference type="ARBA" id="ARBA00022692"/>
    </source>
</evidence>
<comment type="subcellular location">
    <subcellularLocation>
        <location evidence="1">Membrane</location>
        <topology evidence="1">Single-pass membrane protein</topology>
    </subcellularLocation>
</comment>
<keyword evidence="8" id="KW-1015">Disulfide bond</keyword>
<dbReference type="InterPro" id="IPR013783">
    <property type="entry name" value="Ig-like_fold"/>
</dbReference>
<dbReference type="Pfam" id="PF07679">
    <property type="entry name" value="I-set"/>
    <property type="match status" value="1"/>
</dbReference>
<dbReference type="EMBL" id="CAKOFQ010006879">
    <property type="protein sequence ID" value="CAH1979439.1"/>
    <property type="molecule type" value="Genomic_DNA"/>
</dbReference>